<feature type="domain" description="MYND-type" evidence="5">
    <location>
        <begin position="356"/>
        <end position="404"/>
    </location>
</feature>
<dbReference type="EMBL" id="JH688188">
    <property type="protein sequence ID" value="EJD33522.1"/>
    <property type="molecule type" value="Genomic_DNA"/>
</dbReference>
<evidence type="ECO:0000256" key="1">
    <source>
        <dbReference type="ARBA" id="ARBA00022723"/>
    </source>
</evidence>
<evidence type="ECO:0000256" key="4">
    <source>
        <dbReference type="PROSITE-ProRule" id="PRU00134"/>
    </source>
</evidence>
<proteinExistence type="predicted"/>
<dbReference type="AlphaFoldDB" id="J0WNV0"/>
<dbReference type="KEGG" id="adl:AURDEDRAFT_131639"/>
<keyword evidence="7" id="KW-1185">Reference proteome</keyword>
<dbReference type="Gene3D" id="6.10.140.2220">
    <property type="match status" value="1"/>
</dbReference>
<evidence type="ECO:0000259" key="5">
    <source>
        <dbReference type="PROSITE" id="PS50865"/>
    </source>
</evidence>
<dbReference type="InterPro" id="IPR002893">
    <property type="entry name" value="Znf_MYND"/>
</dbReference>
<name>J0WNV0_AURST</name>
<organism evidence="6 7">
    <name type="scientific">Auricularia subglabra (strain TFB-10046 / SS5)</name>
    <name type="common">White-rot fungus</name>
    <name type="synonym">Auricularia delicata (strain TFB10046)</name>
    <dbReference type="NCBI Taxonomy" id="717982"/>
    <lineage>
        <taxon>Eukaryota</taxon>
        <taxon>Fungi</taxon>
        <taxon>Dikarya</taxon>
        <taxon>Basidiomycota</taxon>
        <taxon>Agaricomycotina</taxon>
        <taxon>Agaricomycetes</taxon>
        <taxon>Auriculariales</taxon>
        <taxon>Auriculariaceae</taxon>
        <taxon>Auricularia</taxon>
    </lineage>
</organism>
<evidence type="ECO:0000313" key="7">
    <source>
        <dbReference type="Proteomes" id="UP000006514"/>
    </source>
</evidence>
<keyword evidence="2 4" id="KW-0863">Zinc-finger</keyword>
<evidence type="ECO:0000256" key="2">
    <source>
        <dbReference type="ARBA" id="ARBA00022771"/>
    </source>
</evidence>
<gene>
    <name evidence="6" type="ORF">AURDEDRAFT_131639</name>
</gene>
<dbReference type="OrthoDB" id="3270372at2759"/>
<keyword evidence="3" id="KW-0862">Zinc</keyword>
<dbReference type="PROSITE" id="PS50865">
    <property type="entry name" value="ZF_MYND_2"/>
    <property type="match status" value="1"/>
</dbReference>
<dbReference type="SUPFAM" id="SSF144232">
    <property type="entry name" value="HIT/MYND zinc finger-like"/>
    <property type="match status" value="1"/>
</dbReference>
<dbReference type="InParanoid" id="J0WNV0"/>
<evidence type="ECO:0000313" key="6">
    <source>
        <dbReference type="EMBL" id="EJD33522.1"/>
    </source>
</evidence>
<dbReference type="Pfam" id="PF01753">
    <property type="entry name" value="zf-MYND"/>
    <property type="match status" value="1"/>
</dbReference>
<accession>J0WNV0</accession>
<dbReference type="Proteomes" id="UP000006514">
    <property type="component" value="Unassembled WGS sequence"/>
</dbReference>
<protein>
    <recommendedName>
        <fullName evidence="5">MYND-type domain-containing protein</fullName>
    </recommendedName>
</protein>
<dbReference type="GO" id="GO:0008270">
    <property type="term" value="F:zinc ion binding"/>
    <property type="evidence" value="ECO:0007669"/>
    <property type="project" value="UniProtKB-KW"/>
</dbReference>
<reference evidence="7" key="1">
    <citation type="journal article" date="2012" name="Science">
        <title>The Paleozoic origin of enzymatic lignin decomposition reconstructed from 31 fungal genomes.</title>
        <authorList>
            <person name="Floudas D."/>
            <person name="Binder M."/>
            <person name="Riley R."/>
            <person name="Barry K."/>
            <person name="Blanchette R.A."/>
            <person name="Henrissat B."/>
            <person name="Martinez A.T."/>
            <person name="Otillar R."/>
            <person name="Spatafora J.W."/>
            <person name="Yadav J.S."/>
            <person name="Aerts A."/>
            <person name="Benoit I."/>
            <person name="Boyd A."/>
            <person name="Carlson A."/>
            <person name="Copeland A."/>
            <person name="Coutinho P.M."/>
            <person name="de Vries R.P."/>
            <person name="Ferreira P."/>
            <person name="Findley K."/>
            <person name="Foster B."/>
            <person name="Gaskell J."/>
            <person name="Glotzer D."/>
            <person name="Gorecki P."/>
            <person name="Heitman J."/>
            <person name="Hesse C."/>
            <person name="Hori C."/>
            <person name="Igarashi K."/>
            <person name="Jurgens J.A."/>
            <person name="Kallen N."/>
            <person name="Kersten P."/>
            <person name="Kohler A."/>
            <person name="Kuees U."/>
            <person name="Kumar T.K.A."/>
            <person name="Kuo A."/>
            <person name="LaButti K."/>
            <person name="Larrondo L.F."/>
            <person name="Lindquist E."/>
            <person name="Ling A."/>
            <person name="Lombard V."/>
            <person name="Lucas S."/>
            <person name="Lundell T."/>
            <person name="Martin R."/>
            <person name="McLaughlin D.J."/>
            <person name="Morgenstern I."/>
            <person name="Morin E."/>
            <person name="Murat C."/>
            <person name="Nagy L.G."/>
            <person name="Nolan M."/>
            <person name="Ohm R.A."/>
            <person name="Patyshakuliyeva A."/>
            <person name="Rokas A."/>
            <person name="Ruiz-Duenas F.J."/>
            <person name="Sabat G."/>
            <person name="Salamov A."/>
            <person name="Samejima M."/>
            <person name="Schmutz J."/>
            <person name="Slot J.C."/>
            <person name="St John F."/>
            <person name="Stenlid J."/>
            <person name="Sun H."/>
            <person name="Sun S."/>
            <person name="Syed K."/>
            <person name="Tsang A."/>
            <person name="Wiebenga A."/>
            <person name="Young D."/>
            <person name="Pisabarro A."/>
            <person name="Eastwood D.C."/>
            <person name="Martin F."/>
            <person name="Cullen D."/>
            <person name="Grigoriev I.V."/>
            <person name="Hibbett D.S."/>
        </authorList>
    </citation>
    <scope>NUCLEOTIDE SEQUENCE [LARGE SCALE GENOMIC DNA]</scope>
    <source>
        <strain evidence="7">TFB10046</strain>
    </source>
</reference>
<sequence length="474" mass="52093">MRPGWSSLQDCRRIDDVIAAAEAVTGQLADVARPSVCPTCIYGLASTLGDRWHAGTTLRLTVTHHAFWSACASMVSAPGVLGDLGSLRRVLDSNHRTCRNWRTHFTRQPPFGDSVAALMTALIICICLALDSGSRIHETLFSGTHGMWPSTLGDVIPSGIGPYVRWACVLPARWPLVVIRRLLSAAHRTVMQQLMVTPTRERLVITFVRAFRQWRVLDSEFSSVPTGVLEYDVRLPPISHDEGSSIAFYAYIIVLVLIGGPERHHDDLGDLALGLEPQLHDALVHAAASVKSSVGTRSMLIEAASAISAYADLPIHPLVREFRRTPCPRHAYTILTQGQAVYLYVMQRRDSTRCSGPGCGRNTREDGRTPAICSRCRIVRYCGTSCQRVDWTTGRDGAAHRDVCSALHKFVDAGVFTHGTTMGEFVDAYDDPSFLAGRERRALTRWALTSGVLPARFHSAIHGMLQNVSDVSVD</sequence>
<evidence type="ECO:0000256" key="3">
    <source>
        <dbReference type="ARBA" id="ARBA00022833"/>
    </source>
</evidence>
<keyword evidence="1" id="KW-0479">Metal-binding</keyword>